<comment type="subunit">
    <text evidence="3">Homotetramer.</text>
</comment>
<dbReference type="Gene3D" id="3.90.1150.10">
    <property type="entry name" value="Aspartate Aminotransferase, domain 1"/>
    <property type="match status" value="1"/>
</dbReference>
<dbReference type="FunFam" id="3.90.1150.10:FF:000033">
    <property type="entry name" value="Cystathionine gamma-synthase"/>
    <property type="match status" value="1"/>
</dbReference>
<dbReference type="OrthoDB" id="9805807at2"/>
<dbReference type="InterPro" id="IPR054542">
    <property type="entry name" value="Cys_met_metab_PP"/>
</dbReference>
<reference evidence="6 7" key="1">
    <citation type="submission" date="2018-02" db="EMBL/GenBank/DDBJ databases">
        <title>Genome sequencing of Solimonas sp. HR-BB.</title>
        <authorList>
            <person name="Lee Y."/>
            <person name="Jeon C.O."/>
        </authorList>
    </citation>
    <scope>NUCLEOTIDE SEQUENCE [LARGE SCALE GENOMIC DNA]</scope>
    <source>
        <strain evidence="6 7">HR-BB</strain>
    </source>
</reference>
<dbReference type="InterPro" id="IPR006234">
    <property type="entry name" value="O-succ-hSer_sulfhydrylase"/>
</dbReference>
<dbReference type="Gene3D" id="3.40.640.10">
    <property type="entry name" value="Type I PLP-dependent aspartate aminotransferase-like (Major domain)"/>
    <property type="match status" value="1"/>
</dbReference>
<dbReference type="SUPFAM" id="SSF53383">
    <property type="entry name" value="PLP-dependent transferases"/>
    <property type="match status" value="1"/>
</dbReference>
<evidence type="ECO:0000256" key="1">
    <source>
        <dbReference type="ARBA" id="ARBA00001933"/>
    </source>
</evidence>
<dbReference type="InterPro" id="IPR015421">
    <property type="entry name" value="PyrdxlP-dep_Trfase_major"/>
</dbReference>
<dbReference type="GO" id="GO:0019346">
    <property type="term" value="P:transsulfuration"/>
    <property type="evidence" value="ECO:0007669"/>
    <property type="project" value="InterPro"/>
</dbReference>
<dbReference type="AlphaFoldDB" id="A0A2S5TCR3"/>
<dbReference type="UniPathway" id="UPA00051">
    <property type="reaction ID" value="UER00449"/>
</dbReference>
<dbReference type="NCBIfam" id="NF006003">
    <property type="entry name" value="PRK08133.1"/>
    <property type="match status" value="1"/>
</dbReference>
<dbReference type="InterPro" id="IPR015424">
    <property type="entry name" value="PyrdxlP-dep_Trfase"/>
</dbReference>
<dbReference type="GO" id="GO:0071268">
    <property type="term" value="P:homocysteine biosynthetic process"/>
    <property type="evidence" value="ECO:0007669"/>
    <property type="project" value="InterPro"/>
</dbReference>
<dbReference type="PROSITE" id="PS00868">
    <property type="entry name" value="CYS_MET_METAB_PP"/>
    <property type="match status" value="1"/>
</dbReference>
<sequence>MTDTTEPYFDPEWGYATLGIRAAEPRTENMEHSASVSLTSSHVYRSAAEAAAVFSGQQPGYIYARFSNPTVEAFERRLAAMEGGEACIATASGMVAIQTLCLALLKAGDHILASRGLFGASINLFNNILSRFGLETTYVDPTDPAAWKAAVRPNTKLFFVETPSNPLMELADIRALADIAHAHGALLAVDNCFLTPVLSQPLKLGADFVIHSGTKYIDGQGRCIGGAIVGDAQRVGKDIYSYMRTAGPCLSPFNAWVFLKGLETLALRVRAHSDSALKLAQWLKAQPRVKRVFYPGLPEHPQHELARRQLASPGRGASAAVGFGGIVSFEVEGGREAAWKLVDSTRMLSITANLGDTRSTITHPATTTHARVTPEAREQAGITESLLRISVGLEDIEDIIRDLERGLA</sequence>
<comment type="pathway">
    <text evidence="3">Amino-acid biosynthesis; L-methionine biosynthesis via de novo pathway; L-homocysteine from O-succinyl-L-homoserine: step 1/1.</text>
</comment>
<dbReference type="GO" id="GO:0005737">
    <property type="term" value="C:cytoplasm"/>
    <property type="evidence" value="ECO:0007669"/>
    <property type="project" value="TreeGrafter"/>
</dbReference>
<protein>
    <recommendedName>
        <fullName evidence="3">O-succinylhomoserine sulfhydrylase</fullName>
        <shortName evidence="3">OSH sulfhydrylase</shortName>
        <shortName evidence="3">OSHS sulfhydrylase</shortName>
        <ecNumber evidence="3">2.5.1.-</ecNumber>
    </recommendedName>
</protein>
<dbReference type="NCBIfam" id="TIGR01325">
    <property type="entry name" value="O_suc_HS_sulf"/>
    <property type="match status" value="1"/>
</dbReference>
<organism evidence="6 7">
    <name type="scientific">Solimonas fluminis</name>
    <dbReference type="NCBI Taxonomy" id="2086571"/>
    <lineage>
        <taxon>Bacteria</taxon>
        <taxon>Pseudomonadati</taxon>
        <taxon>Pseudomonadota</taxon>
        <taxon>Gammaproteobacteria</taxon>
        <taxon>Nevskiales</taxon>
        <taxon>Nevskiaceae</taxon>
        <taxon>Solimonas</taxon>
    </lineage>
</organism>
<gene>
    <name evidence="3" type="primary">metZ</name>
    <name evidence="6" type="ORF">C3942_16505</name>
</gene>
<dbReference type="HAMAP" id="MF_02056">
    <property type="entry name" value="MetZ"/>
    <property type="match status" value="1"/>
</dbReference>
<dbReference type="GO" id="GO:0016765">
    <property type="term" value="F:transferase activity, transferring alkyl or aryl (other than methyl) groups"/>
    <property type="evidence" value="ECO:0007669"/>
    <property type="project" value="UniProtKB-UniRule"/>
</dbReference>
<comment type="cofactor">
    <cofactor evidence="1 3 5">
        <name>pyridoxal 5'-phosphate</name>
        <dbReference type="ChEBI" id="CHEBI:597326"/>
    </cofactor>
</comment>
<evidence type="ECO:0000256" key="2">
    <source>
        <dbReference type="ARBA" id="ARBA00022898"/>
    </source>
</evidence>
<name>A0A2S5TCR3_9GAMM</name>
<comment type="caution">
    <text evidence="6">The sequence shown here is derived from an EMBL/GenBank/DDBJ whole genome shotgun (WGS) entry which is preliminary data.</text>
</comment>
<dbReference type="InterPro" id="IPR000277">
    <property type="entry name" value="Cys/Met-Metab_PyrdxlP-dep_enz"/>
</dbReference>
<dbReference type="Proteomes" id="UP000238220">
    <property type="component" value="Unassembled WGS sequence"/>
</dbReference>
<dbReference type="FunFam" id="3.40.640.10:FF:000046">
    <property type="entry name" value="Cystathionine gamma-lyase"/>
    <property type="match status" value="1"/>
</dbReference>
<keyword evidence="2 3" id="KW-0663">Pyridoxal phosphate</keyword>
<keyword evidence="3" id="KW-0028">Amino-acid biosynthesis</keyword>
<dbReference type="PANTHER" id="PTHR11808:SF80">
    <property type="entry name" value="CYSTATHIONINE GAMMA-LYASE"/>
    <property type="match status" value="1"/>
</dbReference>
<comment type="function">
    <text evidence="3">Catalyzes the formation of L-homocysteine from O-succinyl-L-homoserine (OSHS) and hydrogen sulfide.</text>
</comment>
<evidence type="ECO:0000313" key="7">
    <source>
        <dbReference type="Proteomes" id="UP000238220"/>
    </source>
</evidence>
<keyword evidence="3" id="KW-0486">Methionine biosynthesis</keyword>
<dbReference type="EMBL" id="PSNW01000010">
    <property type="protein sequence ID" value="PPE72657.1"/>
    <property type="molecule type" value="Genomic_DNA"/>
</dbReference>
<dbReference type="PANTHER" id="PTHR11808">
    <property type="entry name" value="TRANS-SULFURATION ENZYME FAMILY MEMBER"/>
    <property type="match status" value="1"/>
</dbReference>
<dbReference type="Pfam" id="PF01053">
    <property type="entry name" value="Cys_Met_Meta_PP"/>
    <property type="match status" value="1"/>
</dbReference>
<keyword evidence="7" id="KW-1185">Reference proteome</keyword>
<comment type="similarity">
    <text evidence="3">Belongs to the trans-sulfuration enzymes family. MetZ subfamily.</text>
</comment>
<dbReference type="EC" id="2.5.1.-" evidence="3"/>
<comment type="catalytic activity">
    <reaction evidence="3">
        <text>O-succinyl-L-homoserine + hydrogen sulfide = L-homocysteine + succinate</text>
        <dbReference type="Rhea" id="RHEA:27826"/>
        <dbReference type="ChEBI" id="CHEBI:29919"/>
        <dbReference type="ChEBI" id="CHEBI:30031"/>
        <dbReference type="ChEBI" id="CHEBI:57661"/>
        <dbReference type="ChEBI" id="CHEBI:58199"/>
    </reaction>
</comment>
<accession>A0A2S5TCR3</accession>
<dbReference type="GO" id="GO:0071266">
    <property type="term" value="P:'de novo' L-methionine biosynthetic process"/>
    <property type="evidence" value="ECO:0007669"/>
    <property type="project" value="UniProtKB-UniRule"/>
</dbReference>
<keyword evidence="3" id="KW-0808">Transferase</keyword>
<dbReference type="RefSeq" id="WP_104231467.1">
    <property type="nucleotide sequence ID" value="NZ_PSNW01000010.1"/>
</dbReference>
<feature type="modified residue" description="N6-(pyridoxal phosphate)lysine" evidence="3 4">
    <location>
        <position position="215"/>
    </location>
</feature>
<evidence type="ECO:0000313" key="6">
    <source>
        <dbReference type="EMBL" id="PPE72657.1"/>
    </source>
</evidence>
<dbReference type="PIRSF" id="PIRSF001434">
    <property type="entry name" value="CGS"/>
    <property type="match status" value="1"/>
</dbReference>
<dbReference type="CDD" id="cd00614">
    <property type="entry name" value="CGS_like"/>
    <property type="match status" value="1"/>
</dbReference>
<evidence type="ECO:0000256" key="3">
    <source>
        <dbReference type="HAMAP-Rule" id="MF_02056"/>
    </source>
</evidence>
<evidence type="ECO:0000256" key="5">
    <source>
        <dbReference type="RuleBase" id="RU362118"/>
    </source>
</evidence>
<dbReference type="GO" id="GO:0030170">
    <property type="term" value="F:pyridoxal phosphate binding"/>
    <property type="evidence" value="ECO:0007669"/>
    <property type="project" value="UniProtKB-UniRule"/>
</dbReference>
<proteinExistence type="inferred from homology"/>
<evidence type="ECO:0000256" key="4">
    <source>
        <dbReference type="PIRSR" id="PIRSR001434-2"/>
    </source>
</evidence>
<dbReference type="GO" id="GO:0016846">
    <property type="term" value="F:carbon-sulfur lyase activity"/>
    <property type="evidence" value="ECO:0007669"/>
    <property type="project" value="TreeGrafter"/>
</dbReference>
<dbReference type="InterPro" id="IPR015422">
    <property type="entry name" value="PyrdxlP-dep_Trfase_small"/>
</dbReference>